<feature type="signal peptide" evidence="4">
    <location>
        <begin position="1"/>
        <end position="23"/>
    </location>
</feature>
<dbReference type="Gene3D" id="3.40.190.10">
    <property type="entry name" value="Periplasmic binding protein-like II"/>
    <property type="match status" value="2"/>
</dbReference>
<comment type="caution">
    <text evidence="6">The sequence shown here is derived from an EMBL/GenBank/DDBJ whole genome shotgun (WGS) entry which is preliminary data.</text>
</comment>
<evidence type="ECO:0000256" key="4">
    <source>
        <dbReference type="SAM" id="SignalP"/>
    </source>
</evidence>
<protein>
    <submittedName>
        <fullName evidence="6">ABC transporter substrate-binding protein</fullName>
    </submittedName>
</protein>
<keyword evidence="7" id="KW-1185">Reference proteome</keyword>
<accession>A0ABW1RIJ7</accession>
<organism evidence="6 7">
    <name type="scientific">Loigolactobacillus jiayinensis</name>
    <dbReference type="NCBI Taxonomy" id="2486016"/>
    <lineage>
        <taxon>Bacteria</taxon>
        <taxon>Bacillati</taxon>
        <taxon>Bacillota</taxon>
        <taxon>Bacilli</taxon>
        <taxon>Lactobacillales</taxon>
        <taxon>Lactobacillaceae</taxon>
        <taxon>Loigolactobacillus</taxon>
    </lineage>
</organism>
<dbReference type="SMART" id="SM00062">
    <property type="entry name" value="PBPb"/>
    <property type="match status" value="1"/>
</dbReference>
<comment type="similarity">
    <text evidence="2">Belongs to the bacterial solute-binding protein SsuA/TauA family.</text>
</comment>
<feature type="domain" description="Solute-binding protein family 3/N-terminal" evidence="5">
    <location>
        <begin position="37"/>
        <end position="265"/>
    </location>
</feature>
<dbReference type="PANTHER" id="PTHR30024:SF47">
    <property type="entry name" value="TAURINE-BINDING PERIPLASMIC PROTEIN"/>
    <property type="match status" value="1"/>
</dbReference>
<keyword evidence="3 4" id="KW-0732">Signal</keyword>
<evidence type="ECO:0000256" key="3">
    <source>
        <dbReference type="ARBA" id="ARBA00022729"/>
    </source>
</evidence>
<gene>
    <name evidence="6" type="ORF">ACFQGP_13795</name>
</gene>
<dbReference type="Proteomes" id="UP001596289">
    <property type="component" value="Unassembled WGS sequence"/>
</dbReference>
<comment type="subcellular location">
    <subcellularLocation>
        <location evidence="1">Periplasm</location>
    </subcellularLocation>
</comment>
<evidence type="ECO:0000256" key="2">
    <source>
        <dbReference type="ARBA" id="ARBA00010742"/>
    </source>
</evidence>
<evidence type="ECO:0000259" key="5">
    <source>
        <dbReference type="SMART" id="SM00062"/>
    </source>
</evidence>
<proteinExistence type="inferred from homology"/>
<dbReference type="RefSeq" id="WP_125552731.1">
    <property type="nucleotide sequence ID" value="NZ_JBHSSL010000114.1"/>
</dbReference>
<reference evidence="7" key="1">
    <citation type="journal article" date="2019" name="Int. J. Syst. Evol. Microbiol.">
        <title>The Global Catalogue of Microorganisms (GCM) 10K type strain sequencing project: providing services to taxonomists for standard genome sequencing and annotation.</title>
        <authorList>
            <consortium name="The Broad Institute Genomics Platform"/>
            <consortium name="The Broad Institute Genome Sequencing Center for Infectious Disease"/>
            <person name="Wu L."/>
            <person name="Ma J."/>
        </authorList>
    </citation>
    <scope>NUCLEOTIDE SEQUENCE [LARGE SCALE GENOMIC DNA]</scope>
    <source>
        <strain evidence="7">CCM 8904</strain>
    </source>
</reference>
<dbReference type="PANTHER" id="PTHR30024">
    <property type="entry name" value="ALIPHATIC SULFONATES-BINDING PROTEIN-RELATED"/>
    <property type="match status" value="1"/>
</dbReference>
<feature type="chain" id="PRO_5045692931" evidence="4">
    <location>
        <begin position="24"/>
        <end position="337"/>
    </location>
</feature>
<dbReference type="InterPro" id="IPR015168">
    <property type="entry name" value="SsuA/THI5"/>
</dbReference>
<dbReference type="Pfam" id="PF09084">
    <property type="entry name" value="NMT1"/>
    <property type="match status" value="1"/>
</dbReference>
<dbReference type="EMBL" id="JBHSSL010000114">
    <property type="protein sequence ID" value="MFC6171629.1"/>
    <property type="molecule type" value="Genomic_DNA"/>
</dbReference>
<dbReference type="PROSITE" id="PS51257">
    <property type="entry name" value="PROKAR_LIPOPROTEIN"/>
    <property type="match status" value="1"/>
</dbReference>
<evidence type="ECO:0000256" key="1">
    <source>
        <dbReference type="ARBA" id="ARBA00004418"/>
    </source>
</evidence>
<dbReference type="SUPFAM" id="SSF53850">
    <property type="entry name" value="Periplasmic binding protein-like II"/>
    <property type="match status" value="1"/>
</dbReference>
<evidence type="ECO:0000313" key="7">
    <source>
        <dbReference type="Proteomes" id="UP001596289"/>
    </source>
</evidence>
<dbReference type="InterPro" id="IPR001638">
    <property type="entry name" value="Solute-binding_3/MltF_N"/>
</dbReference>
<evidence type="ECO:0000313" key="6">
    <source>
        <dbReference type="EMBL" id="MFC6171629.1"/>
    </source>
</evidence>
<name>A0ABW1RIJ7_9LACO</name>
<sequence>MKKRLLKVLMLLLMIPLLVGSLAACSNSASSNSSKTTVKIGYMANASSVALAAIADQAGYYEQQGITVKMIAFTDGPAIISALNSGSIDIGNIGAGAHTAVAQGKAKVFLFDGLSTSDEIIGSKKAGTTSIKSLKGKKVAVISGTTSQQILDTALKSAGMTEDDVTLVNVSANNLANAMISGKVDAVAGWAPGTTKIKSKLGSDAVTIASDSDYAASMPFPSSWVTSAKFAKNHKALLKKITTAMYKAMDDRKAGKASVYTAVAKQLAISKADAKSQLTGTQTQYTAAQVRKMVKNGKLAKIYQKQEDNFVELGTLKDNGQLVKAKDFMLTNIMTAK</sequence>